<accession>D8TF23</accession>
<dbReference type="FunCoup" id="D8TF23">
    <property type="interactions" value="1836"/>
</dbReference>
<dbReference type="HOGENOM" id="CLU_326644_0_0_1"/>
<evidence type="ECO:0000256" key="1">
    <source>
        <dbReference type="SAM" id="Coils"/>
    </source>
</evidence>
<evidence type="ECO:0000256" key="2">
    <source>
        <dbReference type="SAM" id="MobiDB-lite"/>
    </source>
</evidence>
<evidence type="ECO:0000313" key="4">
    <source>
        <dbReference type="Proteomes" id="UP000001514"/>
    </source>
</evidence>
<feature type="coiled-coil region" evidence="1">
    <location>
        <begin position="464"/>
        <end position="568"/>
    </location>
</feature>
<dbReference type="Gramene" id="EFJ04738">
    <property type="protein sequence ID" value="EFJ04738"/>
    <property type="gene ID" value="SELMODRAFT_432127"/>
</dbReference>
<dbReference type="EMBL" id="GL377757">
    <property type="protein sequence ID" value="EFJ04738.1"/>
    <property type="molecule type" value="Genomic_DNA"/>
</dbReference>
<evidence type="ECO:0000313" key="3">
    <source>
        <dbReference type="EMBL" id="EFJ04738.1"/>
    </source>
</evidence>
<dbReference type="InParanoid" id="D8TF23"/>
<dbReference type="KEGG" id="smo:SELMODRAFT_432127"/>
<reference evidence="3 4" key="1">
    <citation type="journal article" date="2011" name="Science">
        <title>The Selaginella genome identifies genetic changes associated with the evolution of vascular plants.</title>
        <authorList>
            <person name="Banks J.A."/>
            <person name="Nishiyama T."/>
            <person name="Hasebe M."/>
            <person name="Bowman J.L."/>
            <person name="Gribskov M."/>
            <person name="dePamphilis C."/>
            <person name="Albert V.A."/>
            <person name="Aono N."/>
            <person name="Aoyama T."/>
            <person name="Ambrose B.A."/>
            <person name="Ashton N.W."/>
            <person name="Axtell M.J."/>
            <person name="Barker E."/>
            <person name="Barker M.S."/>
            <person name="Bennetzen J.L."/>
            <person name="Bonawitz N.D."/>
            <person name="Chapple C."/>
            <person name="Cheng C."/>
            <person name="Correa L.G."/>
            <person name="Dacre M."/>
            <person name="DeBarry J."/>
            <person name="Dreyer I."/>
            <person name="Elias M."/>
            <person name="Engstrom E.M."/>
            <person name="Estelle M."/>
            <person name="Feng L."/>
            <person name="Finet C."/>
            <person name="Floyd S.K."/>
            <person name="Frommer W.B."/>
            <person name="Fujita T."/>
            <person name="Gramzow L."/>
            <person name="Gutensohn M."/>
            <person name="Harholt J."/>
            <person name="Hattori M."/>
            <person name="Heyl A."/>
            <person name="Hirai T."/>
            <person name="Hiwatashi Y."/>
            <person name="Ishikawa M."/>
            <person name="Iwata M."/>
            <person name="Karol K.G."/>
            <person name="Koehler B."/>
            <person name="Kolukisaoglu U."/>
            <person name="Kubo M."/>
            <person name="Kurata T."/>
            <person name="Lalonde S."/>
            <person name="Li K."/>
            <person name="Li Y."/>
            <person name="Litt A."/>
            <person name="Lyons E."/>
            <person name="Manning G."/>
            <person name="Maruyama T."/>
            <person name="Michael T.P."/>
            <person name="Mikami K."/>
            <person name="Miyazaki S."/>
            <person name="Morinaga S."/>
            <person name="Murata T."/>
            <person name="Mueller-Roeber B."/>
            <person name="Nelson D.R."/>
            <person name="Obara M."/>
            <person name="Oguri Y."/>
            <person name="Olmstead R.G."/>
            <person name="Onodera N."/>
            <person name="Petersen B.L."/>
            <person name="Pils B."/>
            <person name="Prigge M."/>
            <person name="Rensing S.A."/>
            <person name="Riano-Pachon D.M."/>
            <person name="Roberts A.W."/>
            <person name="Sato Y."/>
            <person name="Scheller H.V."/>
            <person name="Schulz B."/>
            <person name="Schulz C."/>
            <person name="Shakirov E.V."/>
            <person name="Shibagaki N."/>
            <person name="Shinohara N."/>
            <person name="Shippen D.E."/>
            <person name="Soerensen I."/>
            <person name="Sotooka R."/>
            <person name="Sugimoto N."/>
            <person name="Sugita M."/>
            <person name="Sumikawa N."/>
            <person name="Tanurdzic M."/>
            <person name="Theissen G."/>
            <person name="Ulvskov P."/>
            <person name="Wakazuki S."/>
            <person name="Weng J.K."/>
            <person name="Willats W.W."/>
            <person name="Wipf D."/>
            <person name="Wolf P.G."/>
            <person name="Yang L."/>
            <person name="Zimmer A.D."/>
            <person name="Zhu Q."/>
            <person name="Mitros T."/>
            <person name="Hellsten U."/>
            <person name="Loque D."/>
            <person name="Otillar R."/>
            <person name="Salamov A."/>
            <person name="Schmutz J."/>
            <person name="Shapiro H."/>
            <person name="Lindquist E."/>
            <person name="Lucas S."/>
            <person name="Rokhsar D."/>
            <person name="Grigoriev I.V."/>
        </authorList>
    </citation>
    <scope>NUCLEOTIDE SEQUENCE [LARGE SCALE GENOMIC DNA]</scope>
</reference>
<proteinExistence type="predicted"/>
<keyword evidence="1" id="KW-0175">Coiled coil</keyword>
<dbReference type="eggNOG" id="ENOG502SDGD">
    <property type="taxonomic scope" value="Eukaryota"/>
</dbReference>
<feature type="coiled-coil region" evidence="1">
    <location>
        <begin position="637"/>
        <end position="769"/>
    </location>
</feature>
<feature type="coiled-coil region" evidence="1">
    <location>
        <begin position="262"/>
        <end position="352"/>
    </location>
</feature>
<feature type="region of interest" description="Disordered" evidence="2">
    <location>
        <begin position="30"/>
        <end position="52"/>
    </location>
</feature>
<dbReference type="AlphaFoldDB" id="D8TF23"/>
<sequence>MGADSVLKMAKGVATWEFPALQRVMRLSAKSCRQTQPKHSPRTAPVTAPQVPKSSRKVAAELSVLMLKLETDFMAITGEEGREKWRCFMREGTLIEAWLDRMLQESEHKAAHGDTNSSLQEYGLSRVQLGILGLSESQIDRAYRMLYVYSVGCNEMIKELCLHSLEKAVFVGSFWRAFIHLCEGHSKVELQAEIAELAEDKKNAIDELRMMRGCLNEALDGIALNRLLANEDWEVTDNIEATTLPGNGDIRELDEKTGEHDLDILTKRCEHLNKEREELQIQLDETSRQLRMEHSALNLTTAKEREKTGKVVQLEEKLFQAKEALERERSEAHHLRELCKKLEHDVEETERKTAEITWKFVQYDRDFPVLQKEVTEKRHLAQMLENVNQHVEQECTILKHRVEHQDAALESLRALTVGIASLTPHRVLGIPKVSILSEPGEGRIIKESELNEISESDLNSDEEWDDLCSELSQQREEMEKMEANLKEERDRRCWMERHVEASVKEAERLRSEVKQTNTRIVNLAIEKKNKEKNLQIAEEQIRKLDRQLESMELTLEKKNAEIAILNNIIIRNLERQAHCASTCKQLLTTGAKLLEDGMVQEMNVVGSKVSILMETVRLLRNKVTKAGMEIRSWKLKMKAADGQNAAMLAEMKTLKSELESSSADNISLDFKLQKEEQCRAKAEEELNRVLKASADLKLDQVVLEVHLESSLNKIMQLEMKNYKSEAKLEECDRNLNVLQNQKEKEDAIRGILQSEVDALRLEVEGLRRQTMVGSSASTSVINEAAWMHHGSSSPACKSGIAETVNTGDLIGSLENMRKENEDLRATLDTYKKILNDSDATTGCKNAEDDLVTAGIDDPRWWVWVSTDLFGAANEDAVEGDIH</sequence>
<protein>
    <submittedName>
        <fullName evidence="3">Uncharacterized protein</fullName>
    </submittedName>
</protein>
<gene>
    <name evidence="3" type="ORF">SELMODRAFT_432127</name>
</gene>
<keyword evidence="4" id="KW-1185">Reference proteome</keyword>
<organism evidence="4">
    <name type="scientific">Selaginella moellendorffii</name>
    <name type="common">Spikemoss</name>
    <dbReference type="NCBI Taxonomy" id="88036"/>
    <lineage>
        <taxon>Eukaryota</taxon>
        <taxon>Viridiplantae</taxon>
        <taxon>Streptophyta</taxon>
        <taxon>Embryophyta</taxon>
        <taxon>Tracheophyta</taxon>
        <taxon>Lycopodiopsida</taxon>
        <taxon>Selaginellales</taxon>
        <taxon>Selaginellaceae</taxon>
        <taxon>Selaginella</taxon>
    </lineage>
</organism>
<name>D8TF23_SELML</name>
<dbReference type="Proteomes" id="UP000001514">
    <property type="component" value="Unassembled WGS sequence"/>
</dbReference>
<dbReference type="STRING" id="88036.D8TF23"/>